<evidence type="ECO:0000313" key="2">
    <source>
        <dbReference type="EMBL" id="GBP32508.1"/>
    </source>
</evidence>
<dbReference type="GO" id="GO:0015074">
    <property type="term" value="P:DNA integration"/>
    <property type="evidence" value="ECO:0007669"/>
    <property type="project" value="InterPro"/>
</dbReference>
<dbReference type="InterPro" id="IPR036397">
    <property type="entry name" value="RNaseH_sf"/>
</dbReference>
<reference evidence="2 3" key="1">
    <citation type="journal article" date="2019" name="Commun. Biol.">
        <title>The bagworm genome reveals a unique fibroin gene that provides high tensile strength.</title>
        <authorList>
            <person name="Kono N."/>
            <person name="Nakamura H."/>
            <person name="Ohtoshi R."/>
            <person name="Tomita M."/>
            <person name="Numata K."/>
            <person name="Arakawa K."/>
        </authorList>
    </citation>
    <scope>NUCLEOTIDE SEQUENCE [LARGE SCALE GENOMIC DNA]</scope>
</reference>
<proteinExistence type="predicted"/>
<dbReference type="GO" id="GO:0003676">
    <property type="term" value="F:nucleic acid binding"/>
    <property type="evidence" value="ECO:0007669"/>
    <property type="project" value="InterPro"/>
</dbReference>
<sequence length="132" mass="14887">MISHRGYPTEIYSDNGSNLHGAERKLKKARKEETSKPSIVRKYIPPGAPFMAGVWDRLVTFLKTALYNVLHKQHSHEETLHRLLCEAEYTVNGRSSTHMFAQIEDNEALTPNNFLLGGYGLVQTPGSFIDAE</sequence>
<evidence type="ECO:0000313" key="3">
    <source>
        <dbReference type="Proteomes" id="UP000299102"/>
    </source>
</evidence>
<dbReference type="PANTHER" id="PTHR47331:SF1">
    <property type="entry name" value="GAG-LIKE PROTEIN"/>
    <property type="match status" value="1"/>
</dbReference>
<dbReference type="EMBL" id="BGZK01000261">
    <property type="protein sequence ID" value="GBP32508.1"/>
    <property type="molecule type" value="Genomic_DNA"/>
</dbReference>
<dbReference type="STRING" id="151549.A0A4C1V146"/>
<dbReference type="PROSITE" id="PS50994">
    <property type="entry name" value="INTEGRASE"/>
    <property type="match status" value="1"/>
</dbReference>
<accession>A0A4C1V146</accession>
<organism evidence="2 3">
    <name type="scientific">Eumeta variegata</name>
    <name type="common">Bagworm moth</name>
    <name type="synonym">Eumeta japonica</name>
    <dbReference type="NCBI Taxonomy" id="151549"/>
    <lineage>
        <taxon>Eukaryota</taxon>
        <taxon>Metazoa</taxon>
        <taxon>Ecdysozoa</taxon>
        <taxon>Arthropoda</taxon>
        <taxon>Hexapoda</taxon>
        <taxon>Insecta</taxon>
        <taxon>Pterygota</taxon>
        <taxon>Neoptera</taxon>
        <taxon>Endopterygota</taxon>
        <taxon>Lepidoptera</taxon>
        <taxon>Glossata</taxon>
        <taxon>Ditrysia</taxon>
        <taxon>Tineoidea</taxon>
        <taxon>Psychidae</taxon>
        <taxon>Oiketicinae</taxon>
        <taxon>Eumeta</taxon>
    </lineage>
</organism>
<gene>
    <name evidence="2" type="ORF">EVAR_23917_1</name>
</gene>
<dbReference type="Gene3D" id="3.30.420.10">
    <property type="entry name" value="Ribonuclease H-like superfamily/Ribonuclease H"/>
    <property type="match status" value="1"/>
</dbReference>
<keyword evidence="3" id="KW-1185">Reference proteome</keyword>
<name>A0A4C1V146_EUMVA</name>
<dbReference type="InterPro" id="IPR012337">
    <property type="entry name" value="RNaseH-like_sf"/>
</dbReference>
<dbReference type="SUPFAM" id="SSF53098">
    <property type="entry name" value="Ribonuclease H-like"/>
    <property type="match status" value="1"/>
</dbReference>
<dbReference type="PANTHER" id="PTHR47331">
    <property type="entry name" value="PHD-TYPE DOMAIN-CONTAINING PROTEIN"/>
    <property type="match status" value="1"/>
</dbReference>
<dbReference type="InterPro" id="IPR001584">
    <property type="entry name" value="Integrase_cat-core"/>
</dbReference>
<dbReference type="Proteomes" id="UP000299102">
    <property type="component" value="Unassembled WGS sequence"/>
</dbReference>
<evidence type="ECO:0000259" key="1">
    <source>
        <dbReference type="PROSITE" id="PS50994"/>
    </source>
</evidence>
<comment type="caution">
    <text evidence="2">The sequence shown here is derived from an EMBL/GenBank/DDBJ whole genome shotgun (WGS) entry which is preliminary data.</text>
</comment>
<dbReference type="AlphaFoldDB" id="A0A4C1V146"/>
<protein>
    <recommendedName>
        <fullName evidence="1">Integrase catalytic domain-containing protein</fullName>
    </recommendedName>
</protein>
<feature type="domain" description="Integrase catalytic" evidence="1">
    <location>
        <begin position="1"/>
        <end position="119"/>
    </location>
</feature>
<dbReference type="OrthoDB" id="10049357at2759"/>